<dbReference type="InterPro" id="IPR051058">
    <property type="entry name" value="GDSL_Est/Lipase"/>
</dbReference>
<dbReference type="GO" id="GO:0016787">
    <property type="term" value="F:hydrolase activity"/>
    <property type="evidence" value="ECO:0007669"/>
    <property type="project" value="UniProtKB-KW"/>
</dbReference>
<dbReference type="Proteomes" id="UP001064489">
    <property type="component" value="Chromosome 3"/>
</dbReference>
<evidence type="ECO:0000313" key="2">
    <source>
        <dbReference type="EMBL" id="KAI9186037.1"/>
    </source>
</evidence>
<keyword evidence="3" id="KW-1185">Reference proteome</keyword>
<reference evidence="2" key="2">
    <citation type="submission" date="2023-02" db="EMBL/GenBank/DDBJ databases">
        <authorList>
            <person name="Swenson N.G."/>
            <person name="Wegrzyn J.L."/>
            <person name="Mcevoy S.L."/>
        </authorList>
    </citation>
    <scope>NUCLEOTIDE SEQUENCE</scope>
    <source>
        <strain evidence="2">91603</strain>
        <tissue evidence="2">Leaf</tissue>
    </source>
</reference>
<reference evidence="2" key="1">
    <citation type="journal article" date="2022" name="Plant J.">
        <title>Strategies of tolerance reflected in two North American maple genomes.</title>
        <authorList>
            <person name="McEvoy S.L."/>
            <person name="Sezen U.U."/>
            <person name="Trouern-Trend A."/>
            <person name="McMahon S.M."/>
            <person name="Schaberg P.G."/>
            <person name="Yang J."/>
            <person name="Wegrzyn J.L."/>
            <person name="Swenson N.G."/>
        </authorList>
    </citation>
    <scope>NUCLEOTIDE SEQUENCE</scope>
    <source>
        <strain evidence="2">91603</strain>
    </source>
</reference>
<dbReference type="PANTHER" id="PTHR45648">
    <property type="entry name" value="GDSL LIPASE/ACYLHYDROLASE FAMILY PROTEIN (AFU_ORTHOLOGUE AFUA_4G14700)"/>
    <property type="match status" value="1"/>
</dbReference>
<dbReference type="Gene3D" id="3.40.50.1110">
    <property type="entry name" value="SGNH hydrolase"/>
    <property type="match status" value="1"/>
</dbReference>
<comment type="caution">
    <text evidence="2">The sequence shown here is derived from an EMBL/GenBank/DDBJ whole genome shotgun (WGS) entry which is preliminary data.</text>
</comment>
<keyword evidence="1" id="KW-0378">Hydrolase</keyword>
<evidence type="ECO:0000256" key="1">
    <source>
        <dbReference type="ARBA" id="ARBA00022801"/>
    </source>
</evidence>
<dbReference type="EMBL" id="JAJSOW010000100">
    <property type="protein sequence ID" value="KAI9186037.1"/>
    <property type="molecule type" value="Genomic_DNA"/>
</dbReference>
<dbReference type="PANTHER" id="PTHR45648:SF106">
    <property type="entry name" value="ANTHER-SPECIFIC PROLINE-RICH PROTEIN APG"/>
    <property type="match status" value="1"/>
</dbReference>
<dbReference type="InterPro" id="IPR036514">
    <property type="entry name" value="SGNH_hydro_sf"/>
</dbReference>
<organism evidence="2 3">
    <name type="scientific">Acer negundo</name>
    <name type="common">Box elder</name>
    <dbReference type="NCBI Taxonomy" id="4023"/>
    <lineage>
        <taxon>Eukaryota</taxon>
        <taxon>Viridiplantae</taxon>
        <taxon>Streptophyta</taxon>
        <taxon>Embryophyta</taxon>
        <taxon>Tracheophyta</taxon>
        <taxon>Spermatophyta</taxon>
        <taxon>Magnoliopsida</taxon>
        <taxon>eudicotyledons</taxon>
        <taxon>Gunneridae</taxon>
        <taxon>Pentapetalae</taxon>
        <taxon>rosids</taxon>
        <taxon>malvids</taxon>
        <taxon>Sapindales</taxon>
        <taxon>Sapindaceae</taxon>
        <taxon>Hippocastanoideae</taxon>
        <taxon>Acereae</taxon>
        <taxon>Acer</taxon>
    </lineage>
</organism>
<evidence type="ECO:0000313" key="3">
    <source>
        <dbReference type="Proteomes" id="UP001064489"/>
    </source>
</evidence>
<protein>
    <submittedName>
        <fullName evidence="2">Uncharacterized protein</fullName>
    </submittedName>
</protein>
<accession>A0AAD5J626</accession>
<name>A0AAD5J626_ACENE</name>
<sequence length="145" mass="16186">MGLPTSPPYLSLRNKNNKASLFMKGVSFASAGAGILNSTMLYGPQLGQLISLTKQVDQYEIVHQELVKELGSSAAQEQEQYFSKSIFNLVIGTTDFANYDLLPDLQIKYTKEQYASLMSSSLKRQLKVTKNLSPVYHQFLVNDRG</sequence>
<dbReference type="AlphaFoldDB" id="A0AAD5J626"/>
<proteinExistence type="predicted"/>
<gene>
    <name evidence="2" type="ORF">LWI28_013223</name>
</gene>